<sequence>MTTDDLLLILSDGRFHSGEAIAQQLNTTRASIWKYIKQLRSLGADIYSVKGKGYRIPGGLELLDQAWLTQALKSFTQPENIHVVTSIASTNQFLLNQTSNPSPQICVAEYQSSGRGRLGRNWHSPFARNIYLSMRQTLPLPIDALSGLSLAVGCRIADALTSLGAMGVQLKWPNDLRVNGRKLGGVLVEIAGQSDSGCELVIGLGLNWDMSEDSPIDQHWQNLKPLVNSRVSRNHVVATLCKALAACLTDFSQFGFSHFKADWEQLDEFKNKPVVLLQGNKKTVGVSRGVDTSGALLLEKDGSVMSFIGGEVSLRLLT</sequence>
<comment type="function">
    <text evidence="6">Acts both as a biotin--[acetyl-CoA-carboxylase] ligase and a biotin-operon repressor. In the presence of ATP, BirA activates biotin to form the BirA-biotinyl-5'-adenylate (BirA-bio-5'-AMP or holoBirA) complex. HoloBirA can either transfer the biotinyl moiety to the biotin carboxyl carrier protein (BCCP) subunit of acetyl-CoA carboxylase, or bind to the biotin operator site and inhibit transcription of the operon.</text>
</comment>
<feature type="DNA-binding region" description="H-T-H motif" evidence="6">
    <location>
        <begin position="18"/>
        <end position="37"/>
    </location>
</feature>
<dbReference type="InterPro" id="IPR045864">
    <property type="entry name" value="aa-tRNA-synth_II/BPL/LPL"/>
</dbReference>
<dbReference type="InterPro" id="IPR013196">
    <property type="entry name" value="HTH_11"/>
</dbReference>
<dbReference type="CDD" id="cd16442">
    <property type="entry name" value="BPL"/>
    <property type="match status" value="1"/>
</dbReference>
<dbReference type="GO" id="GO:0003677">
    <property type="term" value="F:DNA binding"/>
    <property type="evidence" value="ECO:0007669"/>
    <property type="project" value="UniProtKB-UniRule"/>
</dbReference>
<comment type="catalytic activity">
    <reaction evidence="5 6">
        <text>biotin + L-lysyl-[protein] + ATP = N(6)-biotinyl-L-lysyl-[protein] + AMP + diphosphate + H(+)</text>
        <dbReference type="Rhea" id="RHEA:11756"/>
        <dbReference type="Rhea" id="RHEA-COMP:9752"/>
        <dbReference type="Rhea" id="RHEA-COMP:10505"/>
        <dbReference type="ChEBI" id="CHEBI:15378"/>
        <dbReference type="ChEBI" id="CHEBI:29969"/>
        <dbReference type="ChEBI" id="CHEBI:30616"/>
        <dbReference type="ChEBI" id="CHEBI:33019"/>
        <dbReference type="ChEBI" id="CHEBI:57586"/>
        <dbReference type="ChEBI" id="CHEBI:83144"/>
        <dbReference type="ChEBI" id="CHEBI:456215"/>
        <dbReference type="EC" id="6.3.4.15"/>
    </reaction>
</comment>
<dbReference type="InterPro" id="IPR004408">
    <property type="entry name" value="Biotin_CoA_COase_ligase"/>
</dbReference>
<dbReference type="EMBL" id="QGGU01000001">
    <property type="protein sequence ID" value="PWK54161.1"/>
    <property type="molecule type" value="Genomic_DNA"/>
</dbReference>
<keyword evidence="6" id="KW-0238">DNA-binding</keyword>
<dbReference type="GO" id="GO:0005524">
    <property type="term" value="F:ATP binding"/>
    <property type="evidence" value="ECO:0007669"/>
    <property type="project" value="UniProtKB-UniRule"/>
</dbReference>
<dbReference type="Pfam" id="PF08279">
    <property type="entry name" value="HTH_11"/>
    <property type="match status" value="1"/>
</dbReference>
<dbReference type="OrthoDB" id="9807064at2"/>
<protein>
    <recommendedName>
        <fullName evidence="6">Bifunctional ligase/repressor BirA</fullName>
    </recommendedName>
    <alternativeName>
        <fullName evidence="6">Biotin operon repressor</fullName>
    </alternativeName>
    <alternativeName>
        <fullName evidence="6">Biotin--[acetyl-CoA-carboxylase] ligase</fullName>
        <ecNumber evidence="6">6.3.4.15</ecNumber>
    </alternativeName>
    <alternativeName>
        <fullName evidence="6">Biotin--protein ligase</fullName>
    </alternativeName>
    <alternativeName>
        <fullName evidence="6">Biotin-[acetyl-CoA carboxylase] synthetase</fullName>
    </alternativeName>
</protein>
<evidence type="ECO:0000256" key="4">
    <source>
        <dbReference type="ARBA" id="ARBA00023267"/>
    </source>
</evidence>
<evidence type="ECO:0000256" key="2">
    <source>
        <dbReference type="ARBA" id="ARBA00022741"/>
    </source>
</evidence>
<dbReference type="PANTHER" id="PTHR12835:SF5">
    <property type="entry name" value="BIOTIN--PROTEIN LIGASE"/>
    <property type="match status" value="1"/>
</dbReference>
<dbReference type="Pfam" id="PF03099">
    <property type="entry name" value="BPL_LplA_LipB"/>
    <property type="match status" value="1"/>
</dbReference>
<dbReference type="Gene3D" id="1.10.10.10">
    <property type="entry name" value="Winged helix-like DNA-binding domain superfamily/Winged helix DNA-binding domain"/>
    <property type="match status" value="1"/>
</dbReference>
<dbReference type="NCBIfam" id="TIGR00121">
    <property type="entry name" value="birA_ligase"/>
    <property type="match status" value="1"/>
</dbReference>
<accession>A0A316FZT9</accession>
<dbReference type="AlphaFoldDB" id="A0A316FZT9"/>
<dbReference type="InterPro" id="IPR004143">
    <property type="entry name" value="BPL_LPL_catalytic"/>
</dbReference>
<keyword evidence="9" id="KW-1185">Reference proteome</keyword>
<feature type="binding site" evidence="6">
    <location>
        <begin position="115"/>
        <end position="117"/>
    </location>
    <ligand>
        <name>biotin</name>
        <dbReference type="ChEBI" id="CHEBI:57586"/>
    </ligand>
</feature>
<dbReference type="PANTHER" id="PTHR12835">
    <property type="entry name" value="BIOTIN PROTEIN LIGASE"/>
    <property type="match status" value="1"/>
</dbReference>
<keyword evidence="1 6" id="KW-0436">Ligase</keyword>
<dbReference type="SUPFAM" id="SSF50037">
    <property type="entry name" value="C-terminal domain of transcriptional repressors"/>
    <property type="match status" value="1"/>
</dbReference>
<dbReference type="InterPro" id="IPR003142">
    <property type="entry name" value="BPL_C"/>
</dbReference>
<dbReference type="EC" id="6.3.4.15" evidence="6"/>
<dbReference type="SUPFAM" id="SSF46785">
    <property type="entry name" value="Winged helix' DNA-binding domain"/>
    <property type="match status" value="1"/>
</dbReference>
<evidence type="ECO:0000256" key="5">
    <source>
        <dbReference type="ARBA" id="ARBA00047846"/>
    </source>
</evidence>
<keyword evidence="6" id="KW-0804">Transcription</keyword>
<dbReference type="NCBIfam" id="NF008847">
    <property type="entry name" value="PRK11886.1-2"/>
    <property type="match status" value="1"/>
</dbReference>
<dbReference type="GO" id="GO:0006355">
    <property type="term" value="P:regulation of DNA-templated transcription"/>
    <property type="evidence" value="ECO:0007669"/>
    <property type="project" value="UniProtKB-UniRule"/>
</dbReference>
<reference evidence="8 9" key="1">
    <citation type="submission" date="2018-05" db="EMBL/GenBank/DDBJ databases">
        <title>Genomic Encyclopedia of Type Strains, Phase IV (KMG-IV): sequencing the most valuable type-strain genomes for metagenomic binning, comparative biology and taxonomic classification.</title>
        <authorList>
            <person name="Goeker M."/>
        </authorList>
    </citation>
    <scope>NUCLEOTIDE SEQUENCE [LARGE SCALE GENOMIC DNA]</scope>
    <source>
        <strain evidence="8 9">DSM 25350</strain>
    </source>
</reference>
<evidence type="ECO:0000259" key="7">
    <source>
        <dbReference type="PROSITE" id="PS51733"/>
    </source>
</evidence>
<feature type="binding site" evidence="6">
    <location>
        <begin position="89"/>
        <end position="91"/>
    </location>
    <ligand>
        <name>biotin</name>
        <dbReference type="ChEBI" id="CHEBI:57586"/>
    </ligand>
</feature>
<dbReference type="GO" id="GO:0004077">
    <property type="term" value="F:biotin--[biotin carboxyl-carrier protein] ligase activity"/>
    <property type="evidence" value="ECO:0007669"/>
    <property type="project" value="UniProtKB-UniRule"/>
</dbReference>
<dbReference type="Gene3D" id="3.30.930.10">
    <property type="entry name" value="Bira Bifunctional Protein, Domain 2"/>
    <property type="match status" value="1"/>
</dbReference>
<feature type="binding site" evidence="6">
    <location>
        <position position="111"/>
    </location>
    <ligand>
        <name>biotin</name>
        <dbReference type="ChEBI" id="CHEBI:57586"/>
    </ligand>
</feature>
<dbReference type="RefSeq" id="WP_109761291.1">
    <property type="nucleotide sequence ID" value="NZ_QGGU01000001.1"/>
</dbReference>
<dbReference type="GO" id="GO:0005737">
    <property type="term" value="C:cytoplasm"/>
    <property type="evidence" value="ECO:0007669"/>
    <property type="project" value="TreeGrafter"/>
</dbReference>
<dbReference type="InterPro" id="IPR036388">
    <property type="entry name" value="WH-like_DNA-bd_sf"/>
</dbReference>
<keyword evidence="3 6" id="KW-0067">ATP-binding</keyword>
<dbReference type="Pfam" id="PF02237">
    <property type="entry name" value="BPL_C"/>
    <property type="match status" value="1"/>
</dbReference>
<evidence type="ECO:0000313" key="8">
    <source>
        <dbReference type="EMBL" id="PWK54161.1"/>
    </source>
</evidence>
<keyword evidence="2 6" id="KW-0547">Nucleotide-binding</keyword>
<evidence type="ECO:0000256" key="3">
    <source>
        <dbReference type="ARBA" id="ARBA00022840"/>
    </source>
</evidence>
<proteinExistence type="inferred from homology"/>
<comment type="caution">
    <text evidence="8">The sequence shown here is derived from an EMBL/GenBank/DDBJ whole genome shotgun (WGS) entry which is preliminary data.</text>
</comment>
<evidence type="ECO:0000256" key="1">
    <source>
        <dbReference type="ARBA" id="ARBA00022598"/>
    </source>
</evidence>
<feature type="binding site" evidence="6">
    <location>
        <position position="182"/>
    </location>
    <ligand>
        <name>biotin</name>
        <dbReference type="ChEBI" id="CHEBI:57586"/>
    </ligand>
</feature>
<keyword evidence="6" id="KW-0678">Repressor</keyword>
<dbReference type="InterPro" id="IPR030855">
    <property type="entry name" value="Bifunct_BirA"/>
</dbReference>
<dbReference type="InterPro" id="IPR036390">
    <property type="entry name" value="WH_DNA-bd_sf"/>
</dbReference>
<dbReference type="SUPFAM" id="SSF55681">
    <property type="entry name" value="Class II aaRS and biotin synthetases"/>
    <property type="match status" value="1"/>
</dbReference>
<evidence type="ECO:0000256" key="6">
    <source>
        <dbReference type="HAMAP-Rule" id="MF_00978"/>
    </source>
</evidence>
<comment type="similarity">
    <text evidence="6">Belongs to the biotin--protein ligase family.</text>
</comment>
<dbReference type="Gene3D" id="2.30.30.100">
    <property type="match status" value="1"/>
</dbReference>
<organism evidence="8 9">
    <name type="scientific">Pleionea mediterranea</name>
    <dbReference type="NCBI Taxonomy" id="523701"/>
    <lineage>
        <taxon>Bacteria</taxon>
        <taxon>Pseudomonadati</taxon>
        <taxon>Pseudomonadota</taxon>
        <taxon>Gammaproteobacteria</taxon>
        <taxon>Oceanospirillales</taxon>
        <taxon>Pleioneaceae</taxon>
        <taxon>Pleionea</taxon>
    </lineage>
</organism>
<keyword evidence="4 6" id="KW-0092">Biotin</keyword>
<dbReference type="InterPro" id="IPR008988">
    <property type="entry name" value="Transcriptional_repressor_C"/>
</dbReference>
<evidence type="ECO:0000313" key="9">
    <source>
        <dbReference type="Proteomes" id="UP000245790"/>
    </source>
</evidence>
<feature type="domain" description="BPL/LPL catalytic" evidence="7">
    <location>
        <begin position="60"/>
        <end position="252"/>
    </location>
</feature>
<dbReference type="Proteomes" id="UP000245790">
    <property type="component" value="Unassembled WGS sequence"/>
</dbReference>
<name>A0A316FZT9_9GAMM</name>
<gene>
    <name evidence="6" type="primary">birA</name>
    <name evidence="8" type="ORF">C8D97_1014</name>
</gene>
<keyword evidence="6" id="KW-0805">Transcription regulation</keyword>
<dbReference type="HAMAP" id="MF_00978">
    <property type="entry name" value="Bifunct_BirA"/>
    <property type="match status" value="1"/>
</dbReference>
<dbReference type="PROSITE" id="PS51733">
    <property type="entry name" value="BPL_LPL_CATALYTIC"/>
    <property type="match status" value="1"/>
</dbReference>